<organism evidence="1">
    <name type="scientific">Bacillus toyonensis</name>
    <dbReference type="NCBI Taxonomy" id="155322"/>
    <lineage>
        <taxon>Bacteria</taxon>
        <taxon>Bacillati</taxon>
        <taxon>Bacillota</taxon>
        <taxon>Bacilli</taxon>
        <taxon>Bacillales</taxon>
        <taxon>Bacillaceae</taxon>
        <taxon>Bacillus</taxon>
        <taxon>Bacillus cereus group</taxon>
    </lineage>
</organism>
<gene>
    <name evidence="1" type="ORF">CN678_25755</name>
</gene>
<accession>A0AB73QTK9</accession>
<protein>
    <recommendedName>
        <fullName evidence="2">FRG domain-containing protein</fullName>
    </recommendedName>
</protein>
<dbReference type="EMBL" id="NUEH01000061">
    <property type="protein sequence ID" value="PEI83091.1"/>
    <property type="molecule type" value="Genomic_DNA"/>
</dbReference>
<dbReference type="AlphaFoldDB" id="A0AB73QTK9"/>
<evidence type="ECO:0008006" key="2">
    <source>
        <dbReference type="Google" id="ProtNLM"/>
    </source>
</evidence>
<reference evidence="1" key="1">
    <citation type="submission" date="2017-09" db="EMBL/GenBank/DDBJ databases">
        <title>Large-scale bioinformatics analysis of Bacillus genomes uncovers conserved roles of natural products in bacterial physiology.</title>
        <authorList>
            <consortium name="Agbiome Team Llc"/>
            <person name="Bleich R.M."/>
            <person name="Kirk G.J."/>
            <person name="Santa Maria K.C."/>
            <person name="Allen S.E."/>
            <person name="Farag S."/>
            <person name="Shank E.A."/>
            <person name="Bowers A."/>
        </authorList>
    </citation>
    <scope>NUCLEOTIDE SEQUENCE</scope>
    <source>
        <strain evidence="1">AFS005430</strain>
    </source>
</reference>
<proteinExistence type="predicted"/>
<evidence type="ECO:0000313" key="1">
    <source>
        <dbReference type="EMBL" id="PEI83091.1"/>
    </source>
</evidence>
<comment type="caution">
    <text evidence="1">The sequence shown here is derived from an EMBL/GenBank/DDBJ whole genome shotgun (WGS) entry which is preliminary data.</text>
</comment>
<dbReference type="Proteomes" id="UP000220969">
    <property type="component" value="Unassembled WGS sequence"/>
</dbReference>
<name>A0AB73QTK9_9BACI</name>
<sequence>MLTDFNITFADYFNKNQEALARKLKNDKIKDDTIHQILDSGYFLWGDTVHDGYYGPTGQMHYSYFLSILKGATVHKSFLRNIPIYEINSYKDAKEVLELPIYKRITDDICFRGQNQHFSSQRPFPHPFFSDKKGHETLLLPGFWRKFLIESNYVSIKRPMDKPTSFLENSCISDRLHFHGIDVPELRKRNFERYGLHFDSNLEDFPDSESQEFASRYNQKLSIGNEQPLIEQHYGLQTVGLDVTFDLKTALFFATNKYTQIDDEKSTYTSIANENKGIIYLLRFKSPKLMKTRDLISSINAFKHMTPVRPIKQSCALPFFLSHYVNEAAAHIIGILKIGENFTNSELYNPTDLFPPKEQDPFYKALLELKKEFPEALKDIADYDFS</sequence>
<dbReference type="RefSeq" id="WP_098164962.1">
    <property type="nucleotide sequence ID" value="NZ_NUEH01000061.1"/>
</dbReference>